<reference evidence="7 8" key="1">
    <citation type="submission" date="2016-11" db="EMBL/GenBank/DDBJ databases">
        <title>Draft Genome Sequences of Nine Cyanobacterial Strains from Diverse Habitats.</title>
        <authorList>
            <person name="Zhu T."/>
            <person name="Hou S."/>
            <person name="Lu X."/>
            <person name="Hess W.R."/>
        </authorList>
    </citation>
    <scope>NUCLEOTIDE SEQUENCE [LARGE SCALE GENOMIC DNA]</scope>
    <source>
        <strain evidence="7 8">5.2 s.c.1</strain>
    </source>
</reference>
<dbReference type="PANTHER" id="PTHR37422:SF13">
    <property type="entry name" value="LIPOPOLYSACCHARIDE BIOSYNTHESIS PROTEIN PA4999-RELATED"/>
    <property type="match status" value="1"/>
</dbReference>
<keyword evidence="2 5" id="KW-0812">Transmembrane</keyword>
<feature type="transmembrane region" description="Helical" evidence="5">
    <location>
        <begin position="412"/>
        <end position="429"/>
    </location>
</feature>
<evidence type="ECO:0000259" key="6">
    <source>
        <dbReference type="Pfam" id="PF04932"/>
    </source>
</evidence>
<keyword evidence="8" id="KW-1185">Reference proteome</keyword>
<evidence type="ECO:0000256" key="5">
    <source>
        <dbReference type="SAM" id="Phobius"/>
    </source>
</evidence>
<evidence type="ECO:0000256" key="2">
    <source>
        <dbReference type="ARBA" id="ARBA00022692"/>
    </source>
</evidence>
<feature type="transmembrane region" description="Helical" evidence="5">
    <location>
        <begin position="338"/>
        <end position="366"/>
    </location>
</feature>
<protein>
    <submittedName>
        <fullName evidence="7">Polymerase</fullName>
    </submittedName>
</protein>
<feature type="transmembrane region" description="Helical" evidence="5">
    <location>
        <begin position="118"/>
        <end position="145"/>
    </location>
</feature>
<feature type="transmembrane region" description="Helical" evidence="5">
    <location>
        <begin position="249"/>
        <end position="270"/>
    </location>
</feature>
<dbReference type="InterPro" id="IPR051533">
    <property type="entry name" value="WaaL-like"/>
</dbReference>
<dbReference type="STRING" id="247279.NIES1031_06000"/>
<accession>A0A1U7HX33</accession>
<evidence type="ECO:0000256" key="1">
    <source>
        <dbReference type="ARBA" id="ARBA00004141"/>
    </source>
</evidence>
<dbReference type="InterPro" id="IPR007016">
    <property type="entry name" value="O-antigen_ligase-rel_domated"/>
</dbReference>
<evidence type="ECO:0000256" key="3">
    <source>
        <dbReference type="ARBA" id="ARBA00022989"/>
    </source>
</evidence>
<dbReference type="AlphaFoldDB" id="A0A1U7HX33"/>
<evidence type="ECO:0000256" key="4">
    <source>
        <dbReference type="ARBA" id="ARBA00023136"/>
    </source>
</evidence>
<feature type="transmembrane region" description="Helical" evidence="5">
    <location>
        <begin position="85"/>
        <end position="106"/>
    </location>
</feature>
<dbReference type="RefSeq" id="WP_073548576.1">
    <property type="nucleotide sequence ID" value="NZ_CAWMVK010000034.1"/>
</dbReference>
<name>A0A1U7HX33_9CHRO</name>
<feature type="domain" description="O-antigen ligase-related" evidence="6">
    <location>
        <begin position="213"/>
        <end position="354"/>
    </location>
</feature>
<dbReference type="Proteomes" id="UP000185984">
    <property type="component" value="Unassembled WGS sequence"/>
</dbReference>
<comment type="caution">
    <text evidence="7">The sequence shown here is derived from an EMBL/GenBank/DDBJ whole genome shotgun (WGS) entry which is preliminary data.</text>
</comment>
<gene>
    <name evidence="7" type="ORF">NIES1031_06000</name>
</gene>
<feature type="transmembrane region" description="Helical" evidence="5">
    <location>
        <begin position="201"/>
        <end position="219"/>
    </location>
</feature>
<feature type="transmembrane region" description="Helical" evidence="5">
    <location>
        <begin position="387"/>
        <end position="406"/>
    </location>
</feature>
<feature type="transmembrane region" description="Helical" evidence="5">
    <location>
        <begin position="225"/>
        <end position="242"/>
    </location>
</feature>
<dbReference type="GO" id="GO:0016020">
    <property type="term" value="C:membrane"/>
    <property type="evidence" value="ECO:0007669"/>
    <property type="project" value="UniProtKB-SubCell"/>
</dbReference>
<dbReference type="PANTHER" id="PTHR37422">
    <property type="entry name" value="TEICHURONIC ACID BIOSYNTHESIS PROTEIN TUAE"/>
    <property type="match status" value="1"/>
</dbReference>
<feature type="transmembrane region" description="Helical" evidence="5">
    <location>
        <begin position="25"/>
        <end position="49"/>
    </location>
</feature>
<keyword evidence="3 5" id="KW-1133">Transmembrane helix</keyword>
<feature type="transmembrane region" description="Helical" evidence="5">
    <location>
        <begin position="165"/>
        <end position="189"/>
    </location>
</feature>
<evidence type="ECO:0000313" key="7">
    <source>
        <dbReference type="EMBL" id="OKH28122.1"/>
    </source>
</evidence>
<organism evidence="7 8">
    <name type="scientific">Chroogloeocystis siderophila 5.2 s.c.1</name>
    <dbReference type="NCBI Taxonomy" id="247279"/>
    <lineage>
        <taxon>Bacteria</taxon>
        <taxon>Bacillati</taxon>
        <taxon>Cyanobacteriota</taxon>
        <taxon>Cyanophyceae</taxon>
        <taxon>Oscillatoriophycideae</taxon>
        <taxon>Chroococcales</taxon>
        <taxon>Chroococcaceae</taxon>
        <taxon>Chroogloeocystis</taxon>
    </lineage>
</organism>
<feature type="transmembrane region" description="Helical" evidence="5">
    <location>
        <begin position="61"/>
        <end position="79"/>
    </location>
</feature>
<keyword evidence="4 5" id="KW-0472">Membrane</keyword>
<dbReference type="EMBL" id="MRCC01000004">
    <property type="protein sequence ID" value="OKH28122.1"/>
    <property type="molecule type" value="Genomic_DNA"/>
</dbReference>
<evidence type="ECO:0000313" key="8">
    <source>
        <dbReference type="Proteomes" id="UP000185984"/>
    </source>
</evidence>
<proteinExistence type="predicted"/>
<sequence length="441" mass="49641">MGKHNQILQSHLIARLHPAWNFAQLGLLTFPLVPILGALGIFLALATTWRYKYRQIVRDPLNRGLAVLAIWLVMTAIFADDRLAATLGLFNFLPFFLLFAAFSTLIQTPTQLRQLSQILVIPSIPVIILGFGQLLLNWATTAAFSGFLGWTLIAQGNPPGRMAAVFMYANILAGYLVITFILALGLFLARVQRSDLPSASATNMLLFMAVMGNFVALILTNSRNAWVIACLAIFAFAVYQGWRWLVASVSAIAGAILLAAFAPAPLSHLLRTVVPQFFWARLTDQLYPNRPIPFLRTTQWQFALSLTQQRPLIGWGLRNFTPLYENQMHVWLGHPHNFFLMFAAETGIVGIAFLSIWVGWILIRCIQLLHNWQFPNLDEAQTTQNQIIFFSYLVAFFACVLFNTVDVTIFDLRLNTLVWILLAAIYGVANSRRSQPFLQNR</sequence>
<dbReference type="Pfam" id="PF04932">
    <property type="entry name" value="Wzy_C"/>
    <property type="match status" value="1"/>
</dbReference>
<comment type="subcellular location">
    <subcellularLocation>
        <location evidence="1">Membrane</location>
        <topology evidence="1">Multi-pass membrane protein</topology>
    </subcellularLocation>
</comment>
<dbReference type="OrthoDB" id="547142at2"/>